<accession>A0A7S1FNN0</accession>
<name>A0A7S1FNN0_9STRA</name>
<gene>
    <name evidence="1" type="ORF">CHYS00102_LOCUS7049</name>
</gene>
<organism evidence="1">
    <name type="scientific">Corethron hystrix</name>
    <dbReference type="NCBI Taxonomy" id="216773"/>
    <lineage>
        <taxon>Eukaryota</taxon>
        <taxon>Sar</taxon>
        <taxon>Stramenopiles</taxon>
        <taxon>Ochrophyta</taxon>
        <taxon>Bacillariophyta</taxon>
        <taxon>Coscinodiscophyceae</taxon>
        <taxon>Corethrophycidae</taxon>
        <taxon>Corethrales</taxon>
        <taxon>Corethraceae</taxon>
        <taxon>Corethron</taxon>
    </lineage>
</organism>
<sequence length="286" mass="32276">MAKPLMRTKFYCNVNATNATVLKDPDGNGDEVPQECFDMYDHPLPESNPDNKTLTCGYVGHEQQYQATQCNDGDEEVAVDDTLRKMYLVTNAEVIARIMTVVRHQTQVVMLLTKCLGRLMTFSEAWDDERVMNLADLPATTNATDAGMTVKNLRWKLLYGDTYAAANAAPASFPTSITRDIVLHHRMMLSITSYVNGFFIPCINEMEINRYDNRGGNMQVAHWTTMTACNKVMCTLPGTVWNGSDCEMASTDFITAKAYVEQYCPVELQAWTETNTMAKRYRDFAE</sequence>
<dbReference type="EMBL" id="HBFR01009741">
    <property type="protein sequence ID" value="CAD8879865.1"/>
    <property type="molecule type" value="Transcribed_RNA"/>
</dbReference>
<reference evidence="1" key="1">
    <citation type="submission" date="2021-01" db="EMBL/GenBank/DDBJ databases">
        <authorList>
            <person name="Corre E."/>
            <person name="Pelletier E."/>
            <person name="Niang G."/>
            <person name="Scheremetjew M."/>
            <person name="Finn R."/>
            <person name="Kale V."/>
            <person name="Holt S."/>
            <person name="Cochrane G."/>
            <person name="Meng A."/>
            <person name="Brown T."/>
            <person name="Cohen L."/>
        </authorList>
    </citation>
    <scope>NUCLEOTIDE SEQUENCE</scope>
    <source>
        <strain evidence="1">308</strain>
    </source>
</reference>
<protein>
    <submittedName>
        <fullName evidence="1">Uncharacterized protein</fullName>
    </submittedName>
</protein>
<evidence type="ECO:0000313" key="1">
    <source>
        <dbReference type="EMBL" id="CAD8879865.1"/>
    </source>
</evidence>
<proteinExistence type="predicted"/>
<dbReference type="AlphaFoldDB" id="A0A7S1FNN0"/>